<name>A0A562SW45_9BACT</name>
<organism evidence="1 2">
    <name type="scientific">Lacibacter cauensis</name>
    <dbReference type="NCBI Taxonomy" id="510947"/>
    <lineage>
        <taxon>Bacteria</taxon>
        <taxon>Pseudomonadati</taxon>
        <taxon>Bacteroidota</taxon>
        <taxon>Chitinophagia</taxon>
        <taxon>Chitinophagales</taxon>
        <taxon>Chitinophagaceae</taxon>
        <taxon>Lacibacter</taxon>
    </lineage>
</organism>
<dbReference type="EMBL" id="VLLE01000002">
    <property type="protein sequence ID" value="TWI85517.1"/>
    <property type="molecule type" value="Genomic_DNA"/>
</dbReference>
<accession>A0A562SW45</accession>
<sequence>MLLDRWVSASKKRCNSFNSDYLKRGSNEEISIQMSVSLHVCTALLFRSKHANYLLLRNSNCYSAKAEILFVFGVC</sequence>
<evidence type="ECO:0000313" key="2">
    <source>
        <dbReference type="Proteomes" id="UP000316167"/>
    </source>
</evidence>
<reference evidence="1 2" key="1">
    <citation type="journal article" date="2015" name="Stand. Genomic Sci.">
        <title>Genomic Encyclopedia of Bacterial and Archaeal Type Strains, Phase III: the genomes of soil and plant-associated and newly described type strains.</title>
        <authorList>
            <person name="Whitman W.B."/>
            <person name="Woyke T."/>
            <person name="Klenk H.P."/>
            <person name="Zhou Y."/>
            <person name="Lilburn T.G."/>
            <person name="Beck B.J."/>
            <person name="De Vos P."/>
            <person name="Vandamme P."/>
            <person name="Eisen J.A."/>
            <person name="Garrity G."/>
            <person name="Hugenholtz P."/>
            <person name="Kyrpides N.C."/>
        </authorList>
    </citation>
    <scope>NUCLEOTIDE SEQUENCE [LARGE SCALE GENOMIC DNA]</scope>
    <source>
        <strain evidence="1 2">CGMCC 1.7271</strain>
    </source>
</reference>
<dbReference type="AlphaFoldDB" id="A0A562SW45"/>
<keyword evidence="2" id="KW-1185">Reference proteome</keyword>
<comment type="caution">
    <text evidence="1">The sequence shown here is derived from an EMBL/GenBank/DDBJ whole genome shotgun (WGS) entry which is preliminary data.</text>
</comment>
<protein>
    <submittedName>
        <fullName evidence="1">Uncharacterized protein</fullName>
    </submittedName>
</protein>
<evidence type="ECO:0000313" key="1">
    <source>
        <dbReference type="EMBL" id="TWI85517.1"/>
    </source>
</evidence>
<dbReference type="Proteomes" id="UP000316167">
    <property type="component" value="Unassembled WGS sequence"/>
</dbReference>
<proteinExistence type="predicted"/>
<gene>
    <name evidence="1" type="ORF">IQ13_0680</name>
</gene>